<dbReference type="Pfam" id="PF16239">
    <property type="entry name" value="DUF4898"/>
    <property type="match status" value="1"/>
</dbReference>
<comment type="caution">
    <text evidence="2">The sequence shown here is derived from an EMBL/GenBank/DDBJ whole genome shotgun (WGS) entry which is preliminary data.</text>
</comment>
<feature type="transmembrane region" description="Helical" evidence="1">
    <location>
        <begin position="6"/>
        <end position="24"/>
    </location>
</feature>
<gene>
    <name evidence="2" type="ORF">ES692_08160</name>
</gene>
<dbReference type="STRING" id="1123037.GCA_000425305_00226"/>
<evidence type="ECO:0000313" key="2">
    <source>
        <dbReference type="EMBL" id="TXE17863.1"/>
    </source>
</evidence>
<dbReference type="OrthoDB" id="1116096at2"/>
<keyword evidence="3" id="KW-1185">Reference proteome</keyword>
<sequence length="229" mass="26119">MTTPIIVILIVCAVAIIGFLMYYYNGKLVIIRTLSKIPQKTTSSLKTNELSKVSGKALHVEAPLIAPYSGRTCVFYQMKIQKKVSNGKSSHWKTIVSEEKFQAFFVDTNGDFVIIQPKDYPRNYICHLVTDKSQSSGTFNDSTPRFVALLKRYNIEPETYFGFNKTLRYEEGIIEIGERITVAGIAKWKSLSEPFLEYPYSKIATLESEGKQKLIITDLPEMLPNRNRR</sequence>
<dbReference type="InterPro" id="IPR032603">
    <property type="entry name" value="DUF4898"/>
</dbReference>
<accession>A0A5C7B913</accession>
<proteinExistence type="predicted"/>
<keyword evidence="1" id="KW-1133">Transmembrane helix</keyword>
<name>A0A5C7B913_9FLAO</name>
<dbReference type="EMBL" id="VOSB01000010">
    <property type="protein sequence ID" value="TXE17863.1"/>
    <property type="molecule type" value="Genomic_DNA"/>
</dbReference>
<dbReference type="Proteomes" id="UP000321938">
    <property type="component" value="Unassembled WGS sequence"/>
</dbReference>
<evidence type="ECO:0008006" key="4">
    <source>
        <dbReference type="Google" id="ProtNLM"/>
    </source>
</evidence>
<dbReference type="AlphaFoldDB" id="A0A5C7B913"/>
<keyword evidence="1" id="KW-0812">Transmembrane</keyword>
<reference evidence="2 3" key="1">
    <citation type="submission" date="2019-08" db="EMBL/GenBank/DDBJ databases">
        <title>Genome of Psychroserpens burtonensis ACAM 167.</title>
        <authorList>
            <person name="Bowman J.P."/>
        </authorList>
    </citation>
    <scope>NUCLEOTIDE SEQUENCE [LARGE SCALE GENOMIC DNA]</scope>
    <source>
        <strain evidence="2 3">ACAM 167</strain>
    </source>
</reference>
<protein>
    <recommendedName>
        <fullName evidence="4">RING-type E3 ubiquitin transferase</fullName>
    </recommendedName>
</protein>
<evidence type="ECO:0000256" key="1">
    <source>
        <dbReference type="SAM" id="Phobius"/>
    </source>
</evidence>
<keyword evidence="1" id="KW-0472">Membrane</keyword>
<evidence type="ECO:0000313" key="3">
    <source>
        <dbReference type="Proteomes" id="UP000321938"/>
    </source>
</evidence>
<dbReference type="RefSeq" id="WP_147231552.1">
    <property type="nucleotide sequence ID" value="NZ_VOSB01000010.1"/>
</dbReference>
<organism evidence="2 3">
    <name type="scientific">Psychroserpens burtonensis</name>
    <dbReference type="NCBI Taxonomy" id="49278"/>
    <lineage>
        <taxon>Bacteria</taxon>
        <taxon>Pseudomonadati</taxon>
        <taxon>Bacteroidota</taxon>
        <taxon>Flavobacteriia</taxon>
        <taxon>Flavobacteriales</taxon>
        <taxon>Flavobacteriaceae</taxon>
        <taxon>Psychroserpens</taxon>
    </lineage>
</organism>